<evidence type="ECO:0000256" key="7">
    <source>
        <dbReference type="ARBA" id="ARBA00023014"/>
    </source>
</evidence>
<evidence type="ECO:0000256" key="8">
    <source>
        <dbReference type="ARBA" id="ARBA00023501"/>
    </source>
</evidence>
<dbReference type="GO" id="GO:0051539">
    <property type="term" value="F:4 iron, 4 sulfur cluster binding"/>
    <property type="evidence" value="ECO:0007669"/>
    <property type="project" value="UniProtKB-KW"/>
</dbReference>
<dbReference type="InterPro" id="IPR015928">
    <property type="entry name" value="Aconitase/3IPM_dehydase_swvl"/>
</dbReference>
<evidence type="ECO:0000256" key="11">
    <source>
        <dbReference type="SAM" id="MobiDB-lite"/>
    </source>
</evidence>
<gene>
    <name evidence="13" type="ORF">LX81_01822</name>
</gene>
<accession>A0A2W7NB25</accession>
<evidence type="ECO:0000256" key="6">
    <source>
        <dbReference type="ARBA" id="ARBA00023004"/>
    </source>
</evidence>
<keyword evidence="4" id="KW-0004">4Fe-4S</keyword>
<dbReference type="Gene3D" id="6.10.190.10">
    <property type="match status" value="1"/>
</dbReference>
<dbReference type="Gene3D" id="3.30.499.10">
    <property type="entry name" value="Aconitase, domain 3"/>
    <property type="match status" value="2"/>
</dbReference>
<dbReference type="PROSITE" id="PS01244">
    <property type="entry name" value="ACONITASE_2"/>
    <property type="match status" value="1"/>
</dbReference>
<evidence type="ECO:0000256" key="10">
    <source>
        <dbReference type="ARBA" id="ARBA00031977"/>
    </source>
</evidence>
<comment type="catalytic activity">
    <reaction evidence="8">
        <text>citrate = D-threo-isocitrate</text>
        <dbReference type="Rhea" id="RHEA:10336"/>
        <dbReference type="ChEBI" id="CHEBI:15562"/>
        <dbReference type="ChEBI" id="CHEBI:16947"/>
        <dbReference type="EC" id="4.2.1.3"/>
    </reaction>
</comment>
<comment type="cofactor">
    <cofactor evidence="1">
        <name>[4Fe-4S] cluster</name>
        <dbReference type="ChEBI" id="CHEBI:49883"/>
    </cofactor>
</comment>
<dbReference type="InterPro" id="IPR001030">
    <property type="entry name" value="Acoase/IPM_deHydtase_lsu_aba"/>
</dbReference>
<comment type="caution">
    <text evidence="13">The sequence shown here is derived from an EMBL/GenBank/DDBJ whole genome shotgun (WGS) entry which is preliminary data.</text>
</comment>
<proteinExistence type="predicted"/>
<evidence type="ECO:0000313" key="13">
    <source>
        <dbReference type="EMBL" id="PZX17190.1"/>
    </source>
</evidence>
<feature type="region of interest" description="Disordered" evidence="11">
    <location>
        <begin position="683"/>
        <end position="714"/>
    </location>
</feature>
<evidence type="ECO:0000259" key="12">
    <source>
        <dbReference type="Pfam" id="PF00330"/>
    </source>
</evidence>
<keyword evidence="7" id="KW-0411">Iron-sulfur</keyword>
<dbReference type="GO" id="GO:0046872">
    <property type="term" value="F:metal ion binding"/>
    <property type="evidence" value="ECO:0007669"/>
    <property type="project" value="UniProtKB-KW"/>
</dbReference>
<dbReference type="AlphaFoldDB" id="A0A2W7NB25"/>
<evidence type="ECO:0000256" key="2">
    <source>
        <dbReference type="ARBA" id="ARBA00004717"/>
    </source>
</evidence>
<name>A0A2W7NB25_9RHOB</name>
<feature type="domain" description="Aconitase/3-isopropylmalate dehydratase large subunit alpha/beta/alpha" evidence="12">
    <location>
        <begin position="72"/>
        <end position="536"/>
    </location>
</feature>
<dbReference type="EC" id="4.2.1.3" evidence="3"/>
<dbReference type="InterPro" id="IPR036008">
    <property type="entry name" value="Aconitase_4Fe-4S_dom"/>
</dbReference>
<dbReference type="Proteomes" id="UP000248916">
    <property type="component" value="Unassembled WGS sequence"/>
</dbReference>
<evidence type="ECO:0000313" key="14">
    <source>
        <dbReference type="Proteomes" id="UP000248916"/>
    </source>
</evidence>
<dbReference type="SUPFAM" id="SSF52016">
    <property type="entry name" value="LeuD/IlvD-like"/>
    <property type="match status" value="1"/>
</dbReference>
<keyword evidence="5" id="KW-0479">Metal-binding</keyword>
<evidence type="ECO:0000256" key="4">
    <source>
        <dbReference type="ARBA" id="ARBA00022485"/>
    </source>
</evidence>
<dbReference type="NCBIfam" id="NF006757">
    <property type="entry name" value="PRK09277.1"/>
    <property type="match status" value="1"/>
</dbReference>
<evidence type="ECO:0000256" key="1">
    <source>
        <dbReference type="ARBA" id="ARBA00001966"/>
    </source>
</evidence>
<keyword evidence="14" id="KW-1185">Reference proteome</keyword>
<dbReference type="SUPFAM" id="SSF53732">
    <property type="entry name" value="Aconitase iron-sulfur domain"/>
    <property type="match status" value="1"/>
</dbReference>
<evidence type="ECO:0000256" key="9">
    <source>
        <dbReference type="ARBA" id="ARBA00031081"/>
    </source>
</evidence>
<protein>
    <recommendedName>
        <fullName evidence="3">aconitate hydratase</fullName>
        <ecNumber evidence="3">4.2.1.3</ecNumber>
    </recommendedName>
    <alternativeName>
        <fullName evidence="10">Iron-responsive protein-like</fullName>
    </alternativeName>
    <alternativeName>
        <fullName evidence="9">RNA-binding protein</fullName>
    </alternativeName>
</protein>
<dbReference type="Pfam" id="PF00330">
    <property type="entry name" value="Aconitase"/>
    <property type="match status" value="1"/>
</dbReference>
<dbReference type="InterPro" id="IPR018136">
    <property type="entry name" value="Aconitase_4Fe-4S_BS"/>
</dbReference>
<dbReference type="InterPro" id="IPR015931">
    <property type="entry name" value="Acnase/IPM_dHydase_lsu_aba_1/3"/>
</dbReference>
<dbReference type="EMBL" id="QKZL01000005">
    <property type="protein sequence ID" value="PZX17190.1"/>
    <property type="molecule type" value="Genomic_DNA"/>
</dbReference>
<reference evidence="13 14" key="1">
    <citation type="submission" date="2018-06" db="EMBL/GenBank/DDBJ databases">
        <title>Genomic Encyclopedia of Archaeal and Bacterial Type Strains, Phase II (KMG-II): from individual species to whole genera.</title>
        <authorList>
            <person name="Goeker M."/>
        </authorList>
    </citation>
    <scope>NUCLEOTIDE SEQUENCE [LARGE SCALE GENOMIC DNA]</scope>
    <source>
        <strain evidence="13 14">DSM 22009</strain>
    </source>
</reference>
<dbReference type="OrthoDB" id="9764318at2"/>
<dbReference type="GO" id="GO:0006099">
    <property type="term" value="P:tricarboxylic acid cycle"/>
    <property type="evidence" value="ECO:0007669"/>
    <property type="project" value="UniProtKB-UniPathway"/>
</dbReference>
<dbReference type="GO" id="GO:0003994">
    <property type="term" value="F:aconitate hydratase activity"/>
    <property type="evidence" value="ECO:0007669"/>
    <property type="project" value="UniProtKB-EC"/>
</dbReference>
<evidence type="ECO:0000256" key="5">
    <source>
        <dbReference type="ARBA" id="ARBA00022723"/>
    </source>
</evidence>
<dbReference type="PROSITE" id="PS00450">
    <property type="entry name" value="ACONITASE_1"/>
    <property type="match status" value="1"/>
</dbReference>
<dbReference type="InterPro" id="IPR006249">
    <property type="entry name" value="Aconitase/IRP2"/>
</dbReference>
<dbReference type="Gene3D" id="3.20.19.10">
    <property type="entry name" value="Aconitase, domain 4"/>
    <property type="match status" value="1"/>
</dbReference>
<comment type="pathway">
    <text evidence="2">Carbohydrate metabolism; tricarboxylic acid cycle; isocitrate from oxaloacetate: step 2/2.</text>
</comment>
<dbReference type="UniPathway" id="UPA00223">
    <property type="reaction ID" value="UER00718"/>
</dbReference>
<dbReference type="PANTHER" id="PTHR11670">
    <property type="entry name" value="ACONITASE/IRON-RESPONSIVE ELEMENT FAMILY MEMBER"/>
    <property type="match status" value="1"/>
</dbReference>
<dbReference type="RefSeq" id="WP_111536955.1">
    <property type="nucleotide sequence ID" value="NZ_QKZL01000005.1"/>
</dbReference>
<keyword evidence="6" id="KW-0408">Iron</keyword>
<dbReference type="PRINTS" id="PR00415">
    <property type="entry name" value="ACONITASE"/>
</dbReference>
<evidence type="ECO:0000256" key="3">
    <source>
        <dbReference type="ARBA" id="ARBA00012926"/>
    </source>
</evidence>
<sequence length="714" mass="75439">MPSEMAATMPGPGMVDETPIDLEAVLGQWAEALPLVLRLFAEDAAAHRDTEEGAASLERIRARIRNGARSGQGELALHPRRVLTHDTTASPALVDIAALRDAAIASGFDAALFSPKIPVDVIIDHSVSVDHHAQPDAVILNRRLEFRRHEERYGFLKWAGRALDRVTVVPPGRGILHTLNLEDLAQVASVDPANGRLRPDTMIGTDSHTPMAGALGMLAWGVGGLEAEMAMFGLPLLFAFPRSVGVRLEGVPAQGVTATDIALTVTERLRARGVTGAFVEFGGPGVAALSLGARAAIANMAPEYGARTGLFPVDDETLAYLRRSGRTTEHVARVERWARAQGFWHRPDARLDHDEEIEIDLGHIATSFAGPSRPDERKDAAGLKRWGRAARAGQGGLPRAAVVIAAITSCTNSADPALILSAGLVARRARRLGVTPPGWVKTSFAPGSAAAQGWLEAAGLSAPMAELGFGLSAIGCTTCIGNSGPLIPSAQAALETGAEAVAVLSGNRNFPHRIHAALEHAFLCSPPMVVILALAGRLDLDPTKDVLAIAPDGAEVRLDDLWPDPAEIATALAAIGHDRKAAGNDRDWNALQAPDTPLFPWDPGSTTLCAPPFLDRAGIGARLDLASLAVFGDGMTTDHISPDGSIPPESPAARWLAEGGVARPNAFASYRGNWNVMLRGAFSRRPSSSRNKSADPARRRGPSTSLRTRHGHDA</sequence>
<organism evidence="13 14">
    <name type="scientific">Palleronia aestuarii</name>
    <dbReference type="NCBI Taxonomy" id="568105"/>
    <lineage>
        <taxon>Bacteria</taxon>
        <taxon>Pseudomonadati</taxon>
        <taxon>Pseudomonadota</taxon>
        <taxon>Alphaproteobacteria</taxon>
        <taxon>Rhodobacterales</taxon>
        <taxon>Roseobacteraceae</taxon>
        <taxon>Palleronia</taxon>
    </lineage>
</organism>